<gene>
    <name evidence="1" type="ORF">MUK42_17621</name>
</gene>
<evidence type="ECO:0000313" key="1">
    <source>
        <dbReference type="EMBL" id="URE10447.1"/>
    </source>
</evidence>
<accession>A0A9E7KAH4</accession>
<protein>
    <submittedName>
        <fullName evidence="1">Uncharacterized protein</fullName>
    </submittedName>
</protein>
<evidence type="ECO:0000313" key="2">
    <source>
        <dbReference type="Proteomes" id="UP001055439"/>
    </source>
</evidence>
<keyword evidence="2" id="KW-1185">Reference proteome</keyword>
<sequence>MESYITLVSQKNTIVINFVQSRCLIDFLCTITKI</sequence>
<proteinExistence type="predicted"/>
<organism evidence="1 2">
    <name type="scientific">Musa troglodytarum</name>
    <name type="common">fe'i banana</name>
    <dbReference type="NCBI Taxonomy" id="320322"/>
    <lineage>
        <taxon>Eukaryota</taxon>
        <taxon>Viridiplantae</taxon>
        <taxon>Streptophyta</taxon>
        <taxon>Embryophyta</taxon>
        <taxon>Tracheophyta</taxon>
        <taxon>Spermatophyta</taxon>
        <taxon>Magnoliopsida</taxon>
        <taxon>Liliopsida</taxon>
        <taxon>Zingiberales</taxon>
        <taxon>Musaceae</taxon>
        <taxon>Musa</taxon>
    </lineage>
</organism>
<dbReference type="Proteomes" id="UP001055439">
    <property type="component" value="Chromosome 6"/>
</dbReference>
<reference evidence="1" key="1">
    <citation type="submission" date="2022-05" db="EMBL/GenBank/DDBJ databases">
        <title>The Musa troglodytarum L. genome provides insights into the mechanism of non-climacteric behaviour and enrichment of carotenoids.</title>
        <authorList>
            <person name="Wang J."/>
        </authorList>
    </citation>
    <scope>NUCLEOTIDE SEQUENCE</scope>
    <source>
        <tissue evidence="1">Leaf</tissue>
    </source>
</reference>
<dbReference type="EMBL" id="CP097508">
    <property type="protein sequence ID" value="URE10447.1"/>
    <property type="molecule type" value="Genomic_DNA"/>
</dbReference>
<name>A0A9E7KAH4_9LILI</name>
<dbReference type="AlphaFoldDB" id="A0A9E7KAH4"/>